<dbReference type="AlphaFoldDB" id="A0A0A8YRU7"/>
<protein>
    <submittedName>
        <fullName evidence="1">Uncharacterized protein</fullName>
    </submittedName>
</protein>
<name>A0A0A8YRU7_ARUDO</name>
<sequence>MDIGITYSRANKKGIWAPHSASSGLLIHKYLQR</sequence>
<accession>A0A0A8YRU7</accession>
<organism evidence="1">
    <name type="scientific">Arundo donax</name>
    <name type="common">Giant reed</name>
    <name type="synonym">Donax arundinaceus</name>
    <dbReference type="NCBI Taxonomy" id="35708"/>
    <lineage>
        <taxon>Eukaryota</taxon>
        <taxon>Viridiplantae</taxon>
        <taxon>Streptophyta</taxon>
        <taxon>Embryophyta</taxon>
        <taxon>Tracheophyta</taxon>
        <taxon>Spermatophyta</taxon>
        <taxon>Magnoliopsida</taxon>
        <taxon>Liliopsida</taxon>
        <taxon>Poales</taxon>
        <taxon>Poaceae</taxon>
        <taxon>PACMAD clade</taxon>
        <taxon>Arundinoideae</taxon>
        <taxon>Arundineae</taxon>
        <taxon>Arundo</taxon>
    </lineage>
</organism>
<evidence type="ECO:0000313" key="1">
    <source>
        <dbReference type="EMBL" id="JAD28488.1"/>
    </source>
</evidence>
<reference evidence="1" key="1">
    <citation type="submission" date="2014-09" db="EMBL/GenBank/DDBJ databases">
        <authorList>
            <person name="Magalhaes I.L.F."/>
            <person name="Oliveira U."/>
            <person name="Santos F.R."/>
            <person name="Vidigal T.H.D.A."/>
            <person name="Brescovit A.D."/>
            <person name="Santos A.J."/>
        </authorList>
    </citation>
    <scope>NUCLEOTIDE SEQUENCE</scope>
    <source>
        <tissue evidence="1">Shoot tissue taken approximately 20 cm above the soil surface</tissue>
    </source>
</reference>
<proteinExistence type="predicted"/>
<dbReference type="EMBL" id="GBRH01269407">
    <property type="protein sequence ID" value="JAD28488.1"/>
    <property type="molecule type" value="Transcribed_RNA"/>
</dbReference>
<reference evidence="1" key="2">
    <citation type="journal article" date="2015" name="Data Brief">
        <title>Shoot transcriptome of the giant reed, Arundo donax.</title>
        <authorList>
            <person name="Barrero R.A."/>
            <person name="Guerrero F.D."/>
            <person name="Moolhuijzen P."/>
            <person name="Goolsby J.A."/>
            <person name="Tidwell J."/>
            <person name="Bellgard S.E."/>
            <person name="Bellgard M.I."/>
        </authorList>
    </citation>
    <scope>NUCLEOTIDE SEQUENCE</scope>
    <source>
        <tissue evidence="1">Shoot tissue taken approximately 20 cm above the soil surface</tissue>
    </source>
</reference>